<evidence type="ECO:0000256" key="1">
    <source>
        <dbReference type="ARBA" id="ARBA00005446"/>
    </source>
</evidence>
<dbReference type="SMART" id="SM00487">
    <property type="entry name" value="DEXDc"/>
    <property type="match status" value="1"/>
</dbReference>
<dbReference type="PANTHER" id="PTHR13710:SF147">
    <property type="entry name" value="DNA HELICASE"/>
    <property type="match status" value="1"/>
</dbReference>
<name>A0ABR0AZV8_9CRUS</name>
<evidence type="ECO:0000313" key="4">
    <source>
        <dbReference type="EMBL" id="KAK4030668.1"/>
    </source>
</evidence>
<feature type="compositionally biased region" description="Polar residues" evidence="2">
    <location>
        <begin position="134"/>
        <end position="150"/>
    </location>
</feature>
<feature type="compositionally biased region" description="Low complexity" evidence="2">
    <location>
        <begin position="181"/>
        <end position="194"/>
    </location>
</feature>
<dbReference type="Gene3D" id="3.40.50.300">
    <property type="entry name" value="P-loop containing nucleotide triphosphate hydrolases"/>
    <property type="match status" value="1"/>
</dbReference>
<reference evidence="4 5" key="1">
    <citation type="journal article" date="2023" name="Nucleic Acids Res.">
        <title>The hologenome of Daphnia magna reveals possible DNA methylation and microbiome-mediated evolution of the host genome.</title>
        <authorList>
            <person name="Chaturvedi A."/>
            <person name="Li X."/>
            <person name="Dhandapani V."/>
            <person name="Marshall H."/>
            <person name="Kissane S."/>
            <person name="Cuenca-Cambronero M."/>
            <person name="Asole G."/>
            <person name="Calvet F."/>
            <person name="Ruiz-Romero M."/>
            <person name="Marangio P."/>
            <person name="Guigo R."/>
            <person name="Rago D."/>
            <person name="Mirbahai L."/>
            <person name="Eastwood N."/>
            <person name="Colbourne J.K."/>
            <person name="Zhou J."/>
            <person name="Mallon E."/>
            <person name="Orsini L."/>
        </authorList>
    </citation>
    <scope>NUCLEOTIDE SEQUENCE [LARGE SCALE GENOMIC DNA]</scope>
    <source>
        <strain evidence="4">LRV0_1</strain>
    </source>
</reference>
<organism evidence="4 5">
    <name type="scientific">Daphnia magna</name>
    <dbReference type="NCBI Taxonomy" id="35525"/>
    <lineage>
        <taxon>Eukaryota</taxon>
        <taxon>Metazoa</taxon>
        <taxon>Ecdysozoa</taxon>
        <taxon>Arthropoda</taxon>
        <taxon>Crustacea</taxon>
        <taxon>Branchiopoda</taxon>
        <taxon>Diplostraca</taxon>
        <taxon>Cladocera</taxon>
        <taxon>Anomopoda</taxon>
        <taxon>Daphniidae</taxon>
        <taxon>Daphnia</taxon>
    </lineage>
</organism>
<dbReference type="PANTHER" id="PTHR13710">
    <property type="entry name" value="DNA HELICASE RECQ FAMILY MEMBER"/>
    <property type="match status" value="1"/>
</dbReference>
<feature type="compositionally biased region" description="Basic and acidic residues" evidence="2">
    <location>
        <begin position="305"/>
        <end position="329"/>
    </location>
</feature>
<feature type="region of interest" description="Disordered" evidence="2">
    <location>
        <begin position="260"/>
        <end position="329"/>
    </location>
</feature>
<feature type="domain" description="Helicase ATP-binding" evidence="3">
    <location>
        <begin position="354"/>
        <end position="528"/>
    </location>
</feature>
<dbReference type="PROSITE" id="PS51192">
    <property type="entry name" value="HELICASE_ATP_BIND_1"/>
    <property type="match status" value="1"/>
</dbReference>
<feature type="compositionally biased region" description="Basic and acidic residues" evidence="2">
    <location>
        <begin position="260"/>
        <end position="297"/>
    </location>
</feature>
<evidence type="ECO:0000313" key="5">
    <source>
        <dbReference type="Proteomes" id="UP001234178"/>
    </source>
</evidence>
<feature type="region of interest" description="Disordered" evidence="2">
    <location>
        <begin position="88"/>
        <end position="109"/>
    </location>
</feature>
<evidence type="ECO:0000259" key="3">
    <source>
        <dbReference type="PROSITE" id="PS51192"/>
    </source>
</evidence>
<feature type="region of interest" description="Disordered" evidence="2">
    <location>
        <begin position="132"/>
        <end position="200"/>
    </location>
</feature>
<dbReference type="Pfam" id="PF00270">
    <property type="entry name" value="DEAD"/>
    <property type="match status" value="1"/>
</dbReference>
<protein>
    <recommendedName>
        <fullName evidence="3">Helicase ATP-binding domain-containing protein</fullName>
    </recommendedName>
</protein>
<sequence>MHELLYHNYSHPWESVFKQCSPNTLASLIIEAVKRGQRPKIEVHDDSPYVHIMQLCWAQEAVERPSLISLKVEIENLEIAAEKNRDFSSKTLSVSKNKSPQLPKVGNNSPLKESILARKIYPLVKRKLDFKDGPSSTRIRNNESPVSSLASPKFILSNSEEDNLNGELLRNRADKRRSTKKPTSSRDPSPSSESQCDEDETLDAFSLSFSNPGSPDFASELNTPTFIFQKEADDELHPQKEADDELLHPQKEANDELHPQKEANDELHPEEEANDELHPEEEANDELHPEEEANDELHPEEEVDDEKHPQKEANDELHPQKEVFPRSSSKEYDEFLLQKESDIPQDEEFQLEAMRAYSCKKDSIVIQATGAGKSTCFQLPAVMLKNRDIGLVIVPTVALGMDHLEAFKELKMESVFISSTSTKTDYDKAFKLSSRVAKVIIVSPEHLFGNDTNSGILDRLLENPGRLKFIAIDEAHLIFDWSSFRKAFGEVKKLKQLFPDCPKIALSATLKPKHLSVMRNKVLKNPVTISGIIDRQGKKKGTKSEG</sequence>
<dbReference type="EMBL" id="JAOYFB010000039">
    <property type="protein sequence ID" value="KAK4030668.1"/>
    <property type="molecule type" value="Genomic_DNA"/>
</dbReference>
<keyword evidence="5" id="KW-1185">Reference proteome</keyword>
<evidence type="ECO:0000256" key="2">
    <source>
        <dbReference type="SAM" id="MobiDB-lite"/>
    </source>
</evidence>
<dbReference type="InterPro" id="IPR014001">
    <property type="entry name" value="Helicase_ATP-bd"/>
</dbReference>
<accession>A0ABR0AZV8</accession>
<feature type="compositionally biased region" description="Polar residues" evidence="2">
    <location>
        <begin position="89"/>
        <end position="109"/>
    </location>
</feature>
<dbReference type="SUPFAM" id="SSF52540">
    <property type="entry name" value="P-loop containing nucleoside triphosphate hydrolases"/>
    <property type="match status" value="1"/>
</dbReference>
<dbReference type="Proteomes" id="UP001234178">
    <property type="component" value="Unassembled WGS sequence"/>
</dbReference>
<comment type="similarity">
    <text evidence="1">Belongs to the helicase family. RecQ subfamily.</text>
</comment>
<gene>
    <name evidence="4" type="ORF">OUZ56_023942</name>
</gene>
<dbReference type="InterPro" id="IPR027417">
    <property type="entry name" value="P-loop_NTPase"/>
</dbReference>
<dbReference type="InterPro" id="IPR011545">
    <property type="entry name" value="DEAD/DEAH_box_helicase_dom"/>
</dbReference>
<comment type="caution">
    <text evidence="4">The sequence shown here is derived from an EMBL/GenBank/DDBJ whole genome shotgun (WGS) entry which is preliminary data.</text>
</comment>
<proteinExistence type="inferred from homology"/>